<evidence type="ECO:0000313" key="2">
    <source>
        <dbReference type="EMBL" id="CEM27781.1"/>
    </source>
</evidence>
<evidence type="ECO:0000313" key="3">
    <source>
        <dbReference type="Proteomes" id="UP000041254"/>
    </source>
</evidence>
<dbReference type="AlphaFoldDB" id="A0A0G4GEC4"/>
<dbReference type="OrthoDB" id="20669at2759"/>
<dbReference type="EMBL" id="CDMY01000642">
    <property type="protein sequence ID" value="CEM27781.1"/>
    <property type="molecule type" value="Genomic_DNA"/>
</dbReference>
<protein>
    <submittedName>
        <fullName evidence="2">Uncharacterized protein</fullName>
    </submittedName>
</protein>
<name>A0A0G4GEC4_VITBC</name>
<sequence>MRSRSEYVQSLRGHPTKALQMGALIATYSERQASFIALATIKGGFDQERGEDDEHEGIGHCRYGGG</sequence>
<keyword evidence="3" id="KW-1185">Reference proteome</keyword>
<feature type="region of interest" description="Disordered" evidence="1">
    <location>
        <begin position="47"/>
        <end position="66"/>
    </location>
</feature>
<organism evidence="2 3">
    <name type="scientific">Vitrella brassicaformis (strain CCMP3155)</name>
    <dbReference type="NCBI Taxonomy" id="1169540"/>
    <lineage>
        <taxon>Eukaryota</taxon>
        <taxon>Sar</taxon>
        <taxon>Alveolata</taxon>
        <taxon>Colpodellida</taxon>
        <taxon>Vitrellaceae</taxon>
        <taxon>Vitrella</taxon>
    </lineage>
</organism>
<evidence type="ECO:0000256" key="1">
    <source>
        <dbReference type="SAM" id="MobiDB-lite"/>
    </source>
</evidence>
<dbReference type="Proteomes" id="UP000041254">
    <property type="component" value="Unassembled WGS sequence"/>
</dbReference>
<proteinExistence type="predicted"/>
<dbReference type="InParanoid" id="A0A0G4GEC4"/>
<reference evidence="2 3" key="1">
    <citation type="submission" date="2014-11" db="EMBL/GenBank/DDBJ databases">
        <authorList>
            <person name="Zhu J."/>
            <person name="Qi W."/>
            <person name="Song R."/>
        </authorList>
    </citation>
    <scope>NUCLEOTIDE SEQUENCE [LARGE SCALE GENOMIC DNA]</scope>
</reference>
<dbReference type="VEuPathDB" id="CryptoDB:Vbra_22257"/>
<gene>
    <name evidence="2" type="ORF">Vbra_22257</name>
</gene>
<accession>A0A0G4GEC4</accession>